<dbReference type="Gene3D" id="3.90.550.10">
    <property type="entry name" value="Spore Coat Polysaccharide Biosynthesis Protein SpsA, Chain A"/>
    <property type="match status" value="1"/>
</dbReference>
<dbReference type="PANTHER" id="PTHR34496">
    <property type="entry name" value="GLCNAC TRANSFERASE-RELATED"/>
    <property type="match status" value="1"/>
</dbReference>
<dbReference type="EMBL" id="MN740839">
    <property type="protein sequence ID" value="QHU14325.1"/>
    <property type="molecule type" value="Genomic_DNA"/>
</dbReference>
<dbReference type="SUPFAM" id="SSF53448">
    <property type="entry name" value="Nucleotide-diphospho-sugar transferases"/>
    <property type="match status" value="1"/>
</dbReference>
<name>A0A6C0K8E4_9ZZZZ</name>
<dbReference type="Pfam" id="PF11397">
    <property type="entry name" value="GlcNAc"/>
    <property type="match status" value="2"/>
</dbReference>
<accession>A0A6C0K8E4</accession>
<reference evidence="1" key="1">
    <citation type="journal article" date="2020" name="Nature">
        <title>Giant virus diversity and host interactions through global metagenomics.</title>
        <authorList>
            <person name="Schulz F."/>
            <person name="Roux S."/>
            <person name="Paez-Espino D."/>
            <person name="Jungbluth S."/>
            <person name="Walsh D.A."/>
            <person name="Denef V.J."/>
            <person name="McMahon K.D."/>
            <person name="Konstantinidis K.T."/>
            <person name="Eloe-Fadrosh E.A."/>
            <person name="Kyrpides N.C."/>
            <person name="Woyke T."/>
        </authorList>
    </citation>
    <scope>NUCLEOTIDE SEQUENCE</scope>
    <source>
        <strain evidence="1">GVMAG-S-1102113-118</strain>
    </source>
</reference>
<proteinExistence type="predicted"/>
<dbReference type="AlphaFoldDB" id="A0A6C0K8E4"/>
<dbReference type="InterPro" id="IPR021067">
    <property type="entry name" value="Glycosyltransferase"/>
</dbReference>
<dbReference type="PANTHER" id="PTHR34496:SF10">
    <property type="entry name" value="GLCNAC TRANSFERASE"/>
    <property type="match status" value="1"/>
</dbReference>
<dbReference type="InterPro" id="IPR029044">
    <property type="entry name" value="Nucleotide-diphossugar_trans"/>
</dbReference>
<evidence type="ECO:0000313" key="1">
    <source>
        <dbReference type="EMBL" id="QHU14325.1"/>
    </source>
</evidence>
<sequence length="318" mass="36732">MFSDKVHRKYRHDGIRSDWIFVSVASYRDSRCSDTLVDLFAKARNPHRIMVGVCQQNAPGDPDVMTEELKAVAKNIKVLRIPHHEARGPTWARWLCSHMWNGETFFLQIDAHTKFQKNWDSDTKDMFNLLGTHRAVITHYPPSDTASGDIRGKTVIIPTAEVNDKRELIATGKEVPATTYPTKGKFVGACFLFARYNFLFEIPFDPYLPYLFQGEEPLLAMRLFTRGWGIYHPTHSVCTHYYVRAEDPKFWDDHQAQFDRWNPVARHRAEFLMGLRKPEKGVMALVYRNANVYGAGSVRSLAEWHAQLGVDWKGHFTD</sequence>
<protein>
    <recommendedName>
        <fullName evidence="2">Glycosyltransferase</fullName>
    </recommendedName>
</protein>
<evidence type="ECO:0008006" key="2">
    <source>
        <dbReference type="Google" id="ProtNLM"/>
    </source>
</evidence>
<organism evidence="1">
    <name type="scientific">viral metagenome</name>
    <dbReference type="NCBI Taxonomy" id="1070528"/>
    <lineage>
        <taxon>unclassified sequences</taxon>
        <taxon>metagenomes</taxon>
        <taxon>organismal metagenomes</taxon>
    </lineage>
</organism>